<dbReference type="CDD" id="cd00565">
    <property type="entry name" value="Ubl_ThiS"/>
    <property type="match status" value="1"/>
</dbReference>
<sequence length="66" mass="7546">MTIRVNDNTLEINNDLNILQLLERLKFPTHGIAVAINENIISRELWMSKTFTENDHILIIQATQGG</sequence>
<dbReference type="AlphaFoldDB" id="G2EB25"/>
<dbReference type="PANTHER" id="PTHR34472">
    <property type="entry name" value="SULFUR CARRIER PROTEIN THIS"/>
    <property type="match status" value="1"/>
</dbReference>
<dbReference type="Proteomes" id="UP000003730">
    <property type="component" value="Unassembled WGS sequence"/>
</dbReference>
<proteinExistence type="predicted"/>
<gene>
    <name evidence="1" type="primary">thiS</name>
    <name evidence="1" type="ORF">BZARG_708</name>
</gene>
<dbReference type="InterPro" id="IPR012675">
    <property type="entry name" value="Beta-grasp_dom_sf"/>
</dbReference>
<dbReference type="OrthoDB" id="1525151at2"/>
<dbReference type="InterPro" id="IPR003749">
    <property type="entry name" value="ThiS/MoaD-like"/>
</dbReference>
<dbReference type="Gene3D" id="3.10.20.30">
    <property type="match status" value="1"/>
</dbReference>
<dbReference type="PANTHER" id="PTHR34472:SF1">
    <property type="entry name" value="SULFUR CARRIER PROTEIN THIS"/>
    <property type="match status" value="1"/>
</dbReference>
<dbReference type="EMBL" id="AFXZ01000009">
    <property type="protein sequence ID" value="EGV44300.2"/>
    <property type="molecule type" value="Genomic_DNA"/>
</dbReference>
<keyword evidence="2" id="KW-1185">Reference proteome</keyword>
<dbReference type="InterPro" id="IPR016155">
    <property type="entry name" value="Mopterin_synth/thiamin_S_b"/>
</dbReference>
<accession>G2EB25</accession>
<dbReference type="SUPFAM" id="SSF54285">
    <property type="entry name" value="MoaD/ThiS"/>
    <property type="match status" value="1"/>
</dbReference>
<reference evidence="1 2" key="1">
    <citation type="journal article" date="2008" name="Int. J. Syst. Evol. Microbiol.">
        <title>Bizionia argentinensis sp. nov., isolated from surface marine water in Antarctica.</title>
        <authorList>
            <person name="Bercovich A."/>
            <person name="Vazquez S.C."/>
            <person name="Yankilevich P."/>
            <person name="Coria S.H."/>
            <person name="Foti M."/>
            <person name="Hernandez E."/>
            <person name="Vidal A."/>
            <person name="Ruberto L."/>
            <person name="Melo C."/>
            <person name="Marenssi S."/>
            <person name="Criscuolo M."/>
            <person name="Memoli M."/>
            <person name="Arguelles M."/>
            <person name="Mac Cormack W.P."/>
        </authorList>
    </citation>
    <scope>NUCLEOTIDE SEQUENCE [LARGE SCALE GENOMIC DNA]</scope>
    <source>
        <strain evidence="1 2">JUB59</strain>
    </source>
</reference>
<evidence type="ECO:0000313" key="2">
    <source>
        <dbReference type="Proteomes" id="UP000003730"/>
    </source>
</evidence>
<organism evidence="1 2">
    <name type="scientific">Bizionia argentinensis JUB59</name>
    <dbReference type="NCBI Taxonomy" id="1046627"/>
    <lineage>
        <taxon>Bacteria</taxon>
        <taxon>Pseudomonadati</taxon>
        <taxon>Bacteroidota</taxon>
        <taxon>Flavobacteriia</taxon>
        <taxon>Flavobacteriales</taxon>
        <taxon>Flavobacteriaceae</taxon>
        <taxon>Bizionia</taxon>
    </lineage>
</organism>
<dbReference type="Pfam" id="PF02597">
    <property type="entry name" value="ThiS"/>
    <property type="match status" value="1"/>
</dbReference>
<dbReference type="InterPro" id="IPR010035">
    <property type="entry name" value="Thi_S"/>
</dbReference>
<dbReference type="NCBIfam" id="TIGR01683">
    <property type="entry name" value="thiS"/>
    <property type="match status" value="1"/>
</dbReference>
<dbReference type="eggNOG" id="COG2104">
    <property type="taxonomic scope" value="Bacteria"/>
</dbReference>
<dbReference type="STRING" id="1046627.BZARG_708"/>
<comment type="caution">
    <text evidence="1">The sequence shown here is derived from an EMBL/GenBank/DDBJ whole genome shotgun (WGS) entry which is preliminary data.</text>
</comment>
<name>G2EB25_9FLAO</name>
<evidence type="ECO:0000313" key="1">
    <source>
        <dbReference type="EMBL" id="EGV44300.2"/>
    </source>
</evidence>
<protein>
    <submittedName>
        <fullName evidence="1">Sulfur carrier protein ThiS</fullName>
    </submittedName>
</protein>